<keyword evidence="2" id="KW-1185">Reference proteome</keyword>
<dbReference type="InterPro" id="IPR011044">
    <property type="entry name" value="Quino_amine_DH_bsu"/>
</dbReference>
<evidence type="ECO:0000313" key="2">
    <source>
        <dbReference type="Proteomes" id="UP000320386"/>
    </source>
</evidence>
<dbReference type="Proteomes" id="UP000320386">
    <property type="component" value="Chromosome"/>
</dbReference>
<organism evidence="1 2">
    <name type="scientific">Mucisphaera calidilacus</name>
    <dbReference type="NCBI Taxonomy" id="2527982"/>
    <lineage>
        <taxon>Bacteria</taxon>
        <taxon>Pseudomonadati</taxon>
        <taxon>Planctomycetota</taxon>
        <taxon>Phycisphaerae</taxon>
        <taxon>Phycisphaerales</taxon>
        <taxon>Phycisphaeraceae</taxon>
        <taxon>Mucisphaera</taxon>
    </lineage>
</organism>
<sequence>MHREKGHWSSLSVTIVSLTALVCVQPTVGAVLIGVDPFDGARGQLYTLSPRAAFTDPPETPVAFRATLRRPFGSGDTRGIVVQDLAFDPFGGILYGLDGANDELVTINPDTGIVEVIGPITDIGSTNGLVYLPFLNSLATIDLFTSDGINFSNGLVLIDPATAETNFIGTFADATSPTTFDGLGVNGLLYQQATNTLISVSDGPLGSNGVVVAYDLDSLEAFIVGGTSGPQLSLAQTPDGSVFSTEFLSAGLLNDFELDLLPEVAPDSANIDLDFDSGTLFLTGIASIELIPEPATATLLTIGCFTLARRLGY</sequence>
<dbReference type="SUPFAM" id="SSF50969">
    <property type="entry name" value="YVTN repeat-like/Quinoprotein amine dehydrogenase"/>
    <property type="match status" value="1"/>
</dbReference>
<dbReference type="RefSeq" id="WP_145445696.1">
    <property type="nucleotide sequence ID" value="NZ_CP036280.1"/>
</dbReference>
<dbReference type="AlphaFoldDB" id="A0A518BX55"/>
<name>A0A518BX55_9BACT</name>
<dbReference type="EMBL" id="CP036280">
    <property type="protein sequence ID" value="QDU71555.1"/>
    <property type="molecule type" value="Genomic_DNA"/>
</dbReference>
<accession>A0A518BX55</accession>
<evidence type="ECO:0000313" key="1">
    <source>
        <dbReference type="EMBL" id="QDU71555.1"/>
    </source>
</evidence>
<protein>
    <recommendedName>
        <fullName evidence="3">PEP-CTERM protein-sorting domain-containing protein</fullName>
    </recommendedName>
</protein>
<dbReference type="KEGG" id="mcad:Pan265_14050"/>
<evidence type="ECO:0008006" key="3">
    <source>
        <dbReference type="Google" id="ProtNLM"/>
    </source>
</evidence>
<dbReference type="OrthoDB" id="3386127at2"/>
<reference evidence="1 2" key="1">
    <citation type="submission" date="2019-02" db="EMBL/GenBank/DDBJ databases">
        <title>Deep-cultivation of Planctomycetes and their phenomic and genomic characterization uncovers novel biology.</title>
        <authorList>
            <person name="Wiegand S."/>
            <person name="Jogler M."/>
            <person name="Boedeker C."/>
            <person name="Pinto D."/>
            <person name="Vollmers J."/>
            <person name="Rivas-Marin E."/>
            <person name="Kohn T."/>
            <person name="Peeters S.H."/>
            <person name="Heuer A."/>
            <person name="Rast P."/>
            <person name="Oberbeckmann S."/>
            <person name="Bunk B."/>
            <person name="Jeske O."/>
            <person name="Meyerdierks A."/>
            <person name="Storesund J.E."/>
            <person name="Kallscheuer N."/>
            <person name="Luecker S."/>
            <person name="Lage O.M."/>
            <person name="Pohl T."/>
            <person name="Merkel B.J."/>
            <person name="Hornburger P."/>
            <person name="Mueller R.-W."/>
            <person name="Bruemmer F."/>
            <person name="Labrenz M."/>
            <person name="Spormann A.M."/>
            <person name="Op den Camp H."/>
            <person name="Overmann J."/>
            <person name="Amann R."/>
            <person name="Jetten M.S.M."/>
            <person name="Mascher T."/>
            <person name="Medema M.H."/>
            <person name="Devos D.P."/>
            <person name="Kaster A.-K."/>
            <person name="Ovreas L."/>
            <person name="Rohde M."/>
            <person name="Galperin M.Y."/>
            <person name="Jogler C."/>
        </authorList>
    </citation>
    <scope>NUCLEOTIDE SEQUENCE [LARGE SCALE GENOMIC DNA]</scope>
    <source>
        <strain evidence="1 2">Pan265</strain>
    </source>
</reference>
<proteinExistence type="predicted"/>
<gene>
    <name evidence="1" type="ORF">Pan265_14050</name>
</gene>